<protein>
    <submittedName>
        <fullName evidence="1">Uncharacterized protein</fullName>
    </submittedName>
</protein>
<proteinExistence type="predicted"/>
<evidence type="ECO:0000313" key="2">
    <source>
        <dbReference type="Proteomes" id="UP000663874"/>
    </source>
</evidence>
<dbReference type="EMBL" id="CAJOBE010032004">
    <property type="protein sequence ID" value="CAF4295341.1"/>
    <property type="molecule type" value="Genomic_DNA"/>
</dbReference>
<feature type="non-terminal residue" evidence="1">
    <location>
        <position position="1"/>
    </location>
</feature>
<dbReference type="Proteomes" id="UP000663874">
    <property type="component" value="Unassembled WGS sequence"/>
</dbReference>
<reference evidence="1" key="1">
    <citation type="submission" date="2021-02" db="EMBL/GenBank/DDBJ databases">
        <authorList>
            <person name="Nowell W R."/>
        </authorList>
    </citation>
    <scope>NUCLEOTIDE SEQUENCE</scope>
</reference>
<dbReference type="AlphaFoldDB" id="A0A820HHS1"/>
<evidence type="ECO:0000313" key="1">
    <source>
        <dbReference type="EMBL" id="CAF4295341.1"/>
    </source>
</evidence>
<accession>A0A820HHS1</accession>
<name>A0A820HHS1_9BILA</name>
<comment type="caution">
    <text evidence="1">The sequence shown here is derived from an EMBL/GenBank/DDBJ whole genome shotgun (WGS) entry which is preliminary data.</text>
</comment>
<organism evidence="1 2">
    <name type="scientific">Rotaria sordida</name>
    <dbReference type="NCBI Taxonomy" id="392033"/>
    <lineage>
        <taxon>Eukaryota</taxon>
        <taxon>Metazoa</taxon>
        <taxon>Spiralia</taxon>
        <taxon>Gnathifera</taxon>
        <taxon>Rotifera</taxon>
        <taxon>Eurotatoria</taxon>
        <taxon>Bdelloidea</taxon>
        <taxon>Philodinida</taxon>
        <taxon>Philodinidae</taxon>
        <taxon>Rotaria</taxon>
    </lineage>
</organism>
<gene>
    <name evidence="1" type="ORF">FNK824_LOCUS40431</name>
</gene>
<sequence length="40" mass="4145">KVTADDITQTVTAAETNTTTTTTIAAAAAVTPKIKCLFNF</sequence>